<comment type="caution">
    <text evidence="1">The sequence shown here is derived from an EMBL/GenBank/DDBJ whole genome shotgun (WGS) entry which is preliminary data.</text>
</comment>
<dbReference type="EMBL" id="BTRK01000004">
    <property type="protein sequence ID" value="GMR46228.1"/>
    <property type="molecule type" value="Genomic_DNA"/>
</dbReference>
<dbReference type="AlphaFoldDB" id="A0AAN5HZ82"/>
<name>A0AAN5HZ82_9BILA</name>
<feature type="non-terminal residue" evidence="1">
    <location>
        <position position="1"/>
    </location>
</feature>
<feature type="non-terminal residue" evidence="1">
    <location>
        <position position="102"/>
    </location>
</feature>
<keyword evidence="2" id="KW-1185">Reference proteome</keyword>
<organism evidence="1 2">
    <name type="scientific">Pristionchus mayeri</name>
    <dbReference type="NCBI Taxonomy" id="1317129"/>
    <lineage>
        <taxon>Eukaryota</taxon>
        <taxon>Metazoa</taxon>
        <taxon>Ecdysozoa</taxon>
        <taxon>Nematoda</taxon>
        <taxon>Chromadorea</taxon>
        <taxon>Rhabditida</taxon>
        <taxon>Rhabditina</taxon>
        <taxon>Diplogasteromorpha</taxon>
        <taxon>Diplogasteroidea</taxon>
        <taxon>Neodiplogasteridae</taxon>
        <taxon>Pristionchus</taxon>
    </lineage>
</organism>
<proteinExistence type="predicted"/>
<accession>A0AAN5HZ82</accession>
<dbReference type="Proteomes" id="UP001328107">
    <property type="component" value="Unassembled WGS sequence"/>
</dbReference>
<reference evidence="2" key="1">
    <citation type="submission" date="2022-10" db="EMBL/GenBank/DDBJ databases">
        <title>Genome assembly of Pristionchus species.</title>
        <authorList>
            <person name="Yoshida K."/>
            <person name="Sommer R.J."/>
        </authorList>
    </citation>
    <scope>NUCLEOTIDE SEQUENCE [LARGE SCALE GENOMIC DNA]</scope>
    <source>
        <strain evidence="2">RS5460</strain>
    </source>
</reference>
<sequence>VLLPSVLSTSFGSNSAVITSKDVRDGQTVDKLTPGAKYRVYAVYAASAPNDAYAKNVAVRGADNVLMNVGYLAKAKANTAYVLSETNVLTAPITITDTNPAS</sequence>
<evidence type="ECO:0000313" key="1">
    <source>
        <dbReference type="EMBL" id="GMR46228.1"/>
    </source>
</evidence>
<evidence type="ECO:0000313" key="2">
    <source>
        <dbReference type="Proteomes" id="UP001328107"/>
    </source>
</evidence>
<gene>
    <name evidence="1" type="ORF">PMAYCL1PPCAC_16423</name>
</gene>
<protein>
    <submittedName>
        <fullName evidence="1">Uncharacterized protein</fullName>
    </submittedName>
</protein>